<evidence type="ECO:0000313" key="6">
    <source>
        <dbReference type="Proteomes" id="UP000238605"/>
    </source>
</evidence>
<sequence length="515" mass="55656">MQVITAAQAAALIQDRWTVATAGFVGAGHAEAVTAAIERRFEAEAAPRDLTLLYAAGQGDRGRRGVNHFGHAGLVRRVIGGHWISAPRLGDLVERNEIEAYNWPQGVIAHLFRAIAGGKPGVITRIGLHTFVDPRHDGGRLTPRTTENLVQLLTLNGEEQLLYPSFPIHCGLIRATTADEHGNLTTEHEPFHHDLLSIAQAARNSGGVVIAQVKRLARAGSMNPNLVRVPGILVDYVVITEDPADHWMTFGEAYNPAYTGEVREPEHAFEPPPLDVRKIVQRRAFLELKKLRKPVVNLGVGMPAGLGVIAREEGHSDFTLTVEAGPVGGTPAQLLSFGASTNPEAIIDHAAMFDFYDGGGIDIAFLGLAELDPQGNVNVSRFGSRIAGVGGFINITQTARRVVLMGTLTADGLEVEAGGGRLRIVREGRVKKLVPQVGHLSFNGPYVRSLGREILYVTERAVFELRDGRLMLTEIAPGLDLQRDVLDACGAPVAVAEDLRTMDPRIFTDAPMRHA</sequence>
<dbReference type="GO" id="GO:0008775">
    <property type="term" value="F:acetate CoA-transferase activity"/>
    <property type="evidence" value="ECO:0007669"/>
    <property type="project" value="UniProtKB-EC"/>
</dbReference>
<gene>
    <name evidence="5" type="ORF">C1704_08575</name>
</gene>
<dbReference type="PANTHER" id="PTHR43293:SF1">
    <property type="entry name" value="ACETATE COA-TRANSFERASE YDIF"/>
    <property type="match status" value="1"/>
</dbReference>
<dbReference type="RefSeq" id="WP_104302301.1">
    <property type="nucleotide sequence ID" value="NZ_PSNX01000006.1"/>
</dbReference>
<dbReference type="InterPro" id="IPR004165">
    <property type="entry name" value="CoA_trans_fam_I"/>
</dbReference>
<evidence type="ECO:0000256" key="1">
    <source>
        <dbReference type="ARBA" id="ARBA00007154"/>
    </source>
</evidence>
<comment type="function">
    <text evidence="3">CoA transferase having broad substrate specificity for short-chain acyl-CoA thioesters with the activity decreasing when the length of the carboxylic acid chain exceeds four carbons.</text>
</comment>
<name>A0A2S5SVF2_9BURK</name>
<dbReference type="InterPro" id="IPR037171">
    <property type="entry name" value="NagB/RpiA_transferase-like"/>
</dbReference>
<comment type="similarity">
    <text evidence="1 3">Belongs to the 3-oxoacid CoA-transferase family.</text>
</comment>
<organism evidence="5 6">
    <name type="scientific">Caldimonas caldifontis</name>
    <dbReference type="NCBI Taxonomy" id="1452508"/>
    <lineage>
        <taxon>Bacteria</taxon>
        <taxon>Pseudomonadati</taxon>
        <taxon>Pseudomonadota</taxon>
        <taxon>Betaproteobacteria</taxon>
        <taxon>Burkholderiales</taxon>
        <taxon>Sphaerotilaceae</taxon>
        <taxon>Caldimonas</taxon>
    </lineage>
</organism>
<dbReference type="InterPro" id="IPR014388">
    <property type="entry name" value="3-oxoacid_CoA-transferase"/>
</dbReference>
<dbReference type="OrthoDB" id="9805230at2"/>
<dbReference type="Proteomes" id="UP000238605">
    <property type="component" value="Unassembled WGS sequence"/>
</dbReference>
<dbReference type="EMBL" id="PSNX01000006">
    <property type="protein sequence ID" value="PPE66702.1"/>
    <property type="molecule type" value="Genomic_DNA"/>
</dbReference>
<evidence type="ECO:0000256" key="3">
    <source>
        <dbReference type="PIRNR" id="PIRNR000858"/>
    </source>
</evidence>
<dbReference type="PANTHER" id="PTHR43293">
    <property type="entry name" value="ACETATE COA-TRANSFERASE YDIF"/>
    <property type="match status" value="1"/>
</dbReference>
<keyword evidence="2 3" id="KW-0808">Transferase</keyword>
<dbReference type="GO" id="GO:0046952">
    <property type="term" value="P:ketone body catabolic process"/>
    <property type="evidence" value="ECO:0007669"/>
    <property type="project" value="InterPro"/>
</dbReference>
<dbReference type="AlphaFoldDB" id="A0A2S5SVF2"/>
<dbReference type="SUPFAM" id="SSF100950">
    <property type="entry name" value="NagB/RpiA/CoA transferase-like"/>
    <property type="match status" value="2"/>
</dbReference>
<reference evidence="5 6" key="1">
    <citation type="submission" date="2018-02" db="EMBL/GenBank/DDBJ databases">
        <title>Reclassifiation of [Polyangium] brachysporum DSM 7029 as Guopingzhaonella breviflexa gen. nov., sp. nov., a member of the family Comamonadaceae.</title>
        <authorList>
            <person name="Tang B."/>
        </authorList>
    </citation>
    <scope>NUCLEOTIDE SEQUENCE [LARGE SCALE GENOMIC DNA]</scope>
    <source>
        <strain evidence="5 6">BCRC 80649</strain>
    </source>
</reference>
<dbReference type="Pfam" id="PF01144">
    <property type="entry name" value="CoA_trans"/>
    <property type="match status" value="1"/>
</dbReference>
<dbReference type="SMART" id="SM00882">
    <property type="entry name" value="CoA_trans"/>
    <property type="match status" value="1"/>
</dbReference>
<keyword evidence="6" id="KW-1185">Reference proteome</keyword>
<comment type="caution">
    <text evidence="5">The sequence shown here is derived from an EMBL/GenBank/DDBJ whole genome shotgun (WGS) entry which is preliminary data.</text>
</comment>
<proteinExistence type="inferred from homology"/>
<dbReference type="EC" id="2.8.3.8" evidence="3"/>
<feature type="active site" description="5-glutamyl coenzyme A thioester intermediate" evidence="4">
    <location>
        <position position="323"/>
    </location>
</feature>
<evidence type="ECO:0000256" key="4">
    <source>
        <dbReference type="PIRSR" id="PIRSR000858-1"/>
    </source>
</evidence>
<accession>A0A2S5SVF2</accession>
<evidence type="ECO:0000313" key="5">
    <source>
        <dbReference type="EMBL" id="PPE66702.1"/>
    </source>
</evidence>
<comment type="catalytic activity">
    <reaction evidence="3">
        <text>an acyl-CoA + acetate = a carboxylate + acetyl-CoA</text>
        <dbReference type="Rhea" id="RHEA:13381"/>
        <dbReference type="ChEBI" id="CHEBI:29067"/>
        <dbReference type="ChEBI" id="CHEBI:30089"/>
        <dbReference type="ChEBI" id="CHEBI:57288"/>
        <dbReference type="ChEBI" id="CHEBI:58342"/>
        <dbReference type="EC" id="2.8.3.8"/>
    </reaction>
</comment>
<dbReference type="PIRSF" id="PIRSF000858">
    <property type="entry name" value="SCOT-t"/>
    <property type="match status" value="1"/>
</dbReference>
<protein>
    <recommendedName>
        <fullName evidence="3">Acetate CoA-transferase YdiF</fullName>
        <ecNumber evidence="3">2.8.3.8</ecNumber>
    </recommendedName>
</protein>
<dbReference type="Gene3D" id="3.40.1080.10">
    <property type="entry name" value="Glutaconate Coenzyme A-transferase"/>
    <property type="match status" value="2"/>
</dbReference>
<evidence type="ECO:0000256" key="2">
    <source>
        <dbReference type="ARBA" id="ARBA00022679"/>
    </source>
</evidence>